<dbReference type="Gene3D" id="2.60.40.3500">
    <property type="match status" value="1"/>
</dbReference>
<evidence type="ECO:0000256" key="7">
    <source>
        <dbReference type="RuleBase" id="RU004003"/>
    </source>
</evidence>
<dbReference type="RefSeq" id="WP_228345188.1">
    <property type="nucleotide sequence ID" value="NZ_CP046056.1"/>
</dbReference>
<dbReference type="Pfam" id="PF11741">
    <property type="entry name" value="AMIN"/>
    <property type="match status" value="1"/>
</dbReference>
<evidence type="ECO:0000256" key="1">
    <source>
        <dbReference type="ARBA" id="ARBA00004370"/>
    </source>
</evidence>
<dbReference type="Gene3D" id="3.30.1370.120">
    <property type="match status" value="1"/>
</dbReference>
<protein>
    <submittedName>
        <fullName evidence="11">Type IV pilus secretin PilQ</fullName>
    </submittedName>
</protein>
<dbReference type="InterPro" id="IPR051808">
    <property type="entry name" value="Type_IV_pilus_biogenesis"/>
</dbReference>
<dbReference type="InterPro" id="IPR021731">
    <property type="entry name" value="AMIN_dom"/>
</dbReference>
<dbReference type="InterPro" id="IPR013355">
    <property type="entry name" value="Pilus_4_PilQ"/>
</dbReference>
<dbReference type="InterPro" id="IPR001775">
    <property type="entry name" value="GspD/PilQ"/>
</dbReference>
<dbReference type="Gene3D" id="2.60.40.3470">
    <property type="match status" value="1"/>
</dbReference>
<evidence type="ECO:0000256" key="9">
    <source>
        <dbReference type="SAM" id="SignalP"/>
    </source>
</evidence>
<keyword evidence="6" id="KW-0998">Cell outer membrane</keyword>
<feature type="chain" id="PRO_5040811827" evidence="9">
    <location>
        <begin position="29"/>
        <end position="707"/>
    </location>
</feature>
<dbReference type="SMART" id="SM00965">
    <property type="entry name" value="STN"/>
    <property type="match status" value="1"/>
</dbReference>
<dbReference type="GO" id="GO:0009279">
    <property type="term" value="C:cell outer membrane"/>
    <property type="evidence" value="ECO:0007669"/>
    <property type="project" value="UniProtKB-SubCell"/>
</dbReference>
<dbReference type="InterPro" id="IPR038591">
    <property type="entry name" value="NolW-like_sf"/>
</dbReference>
<keyword evidence="4" id="KW-0653">Protein transport</keyword>
<accession>A0A9X7YNV0</accession>
<gene>
    <name evidence="11" type="primary">pilQ</name>
    <name evidence="11" type="ORF">GJQ55_11855</name>
</gene>
<dbReference type="NCBIfam" id="TIGR02515">
    <property type="entry name" value="IV_pilus_PilQ"/>
    <property type="match status" value="1"/>
</dbReference>
<dbReference type="EMBL" id="CP046056">
    <property type="protein sequence ID" value="QQD25125.1"/>
    <property type="molecule type" value="Genomic_DNA"/>
</dbReference>
<dbReference type="GO" id="GO:0009306">
    <property type="term" value="P:protein secretion"/>
    <property type="evidence" value="ECO:0007669"/>
    <property type="project" value="InterPro"/>
</dbReference>
<dbReference type="AlphaFoldDB" id="A0A9X7YNV0"/>
<keyword evidence="5" id="KW-0472">Membrane</keyword>
<sequence length="707" mass="76363">MNMVKRVRVAIKSVPVLLLTMLAANASALTLTDMTFSALPGDVTEVRLDFDGTPPAISGYTIEQPARIAIDLPATDNGLKTRRHEIGSGNARSAVVVATKDRSRIVFNLTRAVGYTTRVEGNAVLLRIGQTESDKVFAAQPAAPAGSAQTPVAAASSARDMRVVNVDFRRGQQGEGQVQIMLSDDRAAANIRREGTKIIAELDNVRLPDNLSRRLDVTDFSTPVRFVDARAEGRGTRIVIEPNGDEFEYLAYQTDRLLSINVSVLPPEQKEDRKKQMFPFTGEKLSLNFQNIEVRAVLQLIADFTGMNLVASDTVQGSITLRLQNVPWDQALDLVLKTKGLGKRQMGSVLLIAPAEEIAAREKIELEAVRQVDELAPLVTEYMQLKYAKASVLVNLLTSEKGLLSERGSAVVDERTNTLLMKDTAKNLEKVREALMMLDVPVRQVLIEARIVVASTSVGEEMGVKWGGAGYKNNGSNWTTIGGSQQTLTEGNQILFDRASGSAAGSSAIDIGAANMVDFGVTNASASTFAIGYQTADYLLDLELAAIETDGRAEIVSQPRVITADGQTASIESGTEIPYQEASSSGATSVSFKSAVLKLEVTPQITPDDRIIMDLVINQDSVGELTAAGPSINTNSVQTQVLVDNGETVVLGGIFRSEEIVSISKTPFFGDLPLIGALFRYTNRADDKSELLVFITPRLVKDSLTNR</sequence>
<reference evidence="11 12" key="1">
    <citation type="submission" date="2019-11" db="EMBL/GenBank/DDBJ databases">
        <title>Venatorbacter sp. nov. a predator of Campylobacter and other Gram-negative bacteria.</title>
        <authorList>
            <person name="Saeedi A."/>
            <person name="Cummings N.J."/>
            <person name="Connerton I.F."/>
            <person name="Connerton P.L."/>
        </authorList>
    </citation>
    <scope>NUCLEOTIDE SEQUENCE [LARGE SCALE GENOMIC DNA]</scope>
    <source>
        <strain evidence="11">XL5</strain>
    </source>
</reference>
<dbReference type="InterPro" id="IPR005644">
    <property type="entry name" value="NolW-like"/>
</dbReference>
<proteinExistence type="inferred from homology"/>
<comment type="subcellular location">
    <subcellularLocation>
        <location evidence="8">Cell outer membrane</location>
    </subcellularLocation>
    <subcellularLocation>
        <location evidence="1">Membrane</location>
    </subcellularLocation>
</comment>
<dbReference type="InterPro" id="IPR004846">
    <property type="entry name" value="T2SS/T3SS_dom"/>
</dbReference>
<evidence type="ECO:0000313" key="12">
    <source>
        <dbReference type="Proteomes" id="UP000596074"/>
    </source>
</evidence>
<dbReference type="PANTHER" id="PTHR30604:SF1">
    <property type="entry name" value="DNA UTILIZATION PROTEIN HOFQ"/>
    <property type="match status" value="1"/>
</dbReference>
<evidence type="ECO:0000256" key="4">
    <source>
        <dbReference type="ARBA" id="ARBA00022927"/>
    </source>
</evidence>
<feature type="domain" description="Secretin/TonB short N-terminal" evidence="10">
    <location>
        <begin position="307"/>
        <end position="355"/>
    </location>
</feature>
<feature type="signal peptide" evidence="9">
    <location>
        <begin position="1"/>
        <end position="28"/>
    </location>
</feature>
<evidence type="ECO:0000256" key="5">
    <source>
        <dbReference type="ARBA" id="ARBA00023136"/>
    </source>
</evidence>
<comment type="similarity">
    <text evidence="7">Belongs to the bacterial secretin family.</text>
</comment>
<dbReference type="Pfam" id="PF00263">
    <property type="entry name" value="Secretin"/>
    <property type="match status" value="1"/>
</dbReference>
<evidence type="ECO:0000256" key="6">
    <source>
        <dbReference type="ARBA" id="ARBA00023237"/>
    </source>
</evidence>
<evidence type="ECO:0000256" key="8">
    <source>
        <dbReference type="RuleBase" id="RU004004"/>
    </source>
</evidence>
<dbReference type="PANTHER" id="PTHR30604">
    <property type="entry name" value="PROTEIN TRANSPORT PROTEIN HOFQ"/>
    <property type="match status" value="1"/>
</dbReference>
<evidence type="ECO:0000256" key="2">
    <source>
        <dbReference type="ARBA" id="ARBA00022448"/>
    </source>
</evidence>
<evidence type="ECO:0000259" key="10">
    <source>
        <dbReference type="SMART" id="SM00965"/>
    </source>
</evidence>
<dbReference type="PRINTS" id="PR00811">
    <property type="entry name" value="BCTERIALGSPD"/>
</dbReference>
<dbReference type="Gene3D" id="3.30.1370.130">
    <property type="match status" value="1"/>
</dbReference>
<dbReference type="Pfam" id="PF07660">
    <property type="entry name" value="STN"/>
    <property type="match status" value="1"/>
</dbReference>
<evidence type="ECO:0000313" key="11">
    <source>
        <dbReference type="EMBL" id="QQD25125.1"/>
    </source>
</evidence>
<keyword evidence="3 9" id="KW-0732">Signal</keyword>
<keyword evidence="12" id="KW-1185">Reference proteome</keyword>
<organism evidence="11 12">
    <name type="scientific">Venatoribacter cucullus</name>
    <dbReference type="NCBI Taxonomy" id="2661630"/>
    <lineage>
        <taxon>Bacteria</taxon>
        <taxon>Pseudomonadati</taxon>
        <taxon>Pseudomonadota</taxon>
        <taxon>Gammaproteobacteria</taxon>
        <taxon>Oceanospirillales</taxon>
        <taxon>Oceanospirillaceae</taxon>
        <taxon>Venatoribacter</taxon>
    </lineage>
</organism>
<keyword evidence="2 8" id="KW-0813">Transport</keyword>
<name>A0A9X7YNV0_9GAMM</name>
<dbReference type="InterPro" id="IPR011662">
    <property type="entry name" value="Secretin/TonB_short_N"/>
</dbReference>
<dbReference type="KEGG" id="vcw:GJQ55_11855"/>
<dbReference type="Proteomes" id="UP000596074">
    <property type="component" value="Chromosome"/>
</dbReference>
<evidence type="ECO:0000256" key="3">
    <source>
        <dbReference type="ARBA" id="ARBA00022729"/>
    </source>
</evidence>
<dbReference type="Pfam" id="PF03958">
    <property type="entry name" value="Secretin_N"/>
    <property type="match status" value="1"/>
</dbReference>